<reference evidence="12" key="1">
    <citation type="journal article" date="2019" name="Int. J. Syst. Evol. Microbiol.">
        <title>The Global Catalogue of Microorganisms (GCM) 10K type strain sequencing project: providing services to taxonomists for standard genome sequencing and annotation.</title>
        <authorList>
            <consortium name="The Broad Institute Genomics Platform"/>
            <consortium name="The Broad Institute Genome Sequencing Center for Infectious Disease"/>
            <person name="Wu L."/>
            <person name="Ma J."/>
        </authorList>
    </citation>
    <scope>NUCLEOTIDE SEQUENCE [LARGE SCALE GENOMIC DNA]</scope>
    <source>
        <strain evidence="12">JCM 9918</strain>
    </source>
</reference>
<dbReference type="Pfam" id="PF22590">
    <property type="entry name" value="Cas3-like_C_2"/>
    <property type="match status" value="1"/>
</dbReference>
<dbReference type="InterPro" id="IPR041372">
    <property type="entry name" value="Cas3_C"/>
</dbReference>
<keyword evidence="6" id="KW-0378">Hydrolase</keyword>
<keyword evidence="9" id="KW-0051">Antiviral defense</keyword>
<comment type="similarity">
    <text evidence="1">In the N-terminal section; belongs to the CRISPR-associated nuclease Cas3-HD family.</text>
</comment>
<evidence type="ECO:0000256" key="4">
    <source>
        <dbReference type="ARBA" id="ARBA00022723"/>
    </source>
</evidence>
<keyword evidence="4" id="KW-0479">Metal-binding</keyword>
<dbReference type="NCBIfam" id="TIGR01596">
    <property type="entry name" value="cas3_HD"/>
    <property type="match status" value="1"/>
</dbReference>
<gene>
    <name evidence="11" type="primary">cas3</name>
    <name evidence="11" type="ORF">ACFQGO_37170</name>
</gene>
<evidence type="ECO:0000256" key="8">
    <source>
        <dbReference type="ARBA" id="ARBA00022840"/>
    </source>
</evidence>
<evidence type="ECO:0000256" key="2">
    <source>
        <dbReference type="ARBA" id="ARBA00009046"/>
    </source>
</evidence>
<organism evidence="11 12">
    <name type="scientific">Streptomyces heilongjiangensis</name>
    <dbReference type="NCBI Taxonomy" id="945052"/>
    <lineage>
        <taxon>Bacteria</taxon>
        <taxon>Bacillati</taxon>
        <taxon>Actinomycetota</taxon>
        <taxon>Actinomycetes</taxon>
        <taxon>Kitasatosporales</taxon>
        <taxon>Streptomycetaceae</taxon>
        <taxon>Streptomyces</taxon>
    </lineage>
</organism>
<evidence type="ECO:0000256" key="6">
    <source>
        <dbReference type="ARBA" id="ARBA00022801"/>
    </source>
</evidence>
<proteinExistence type="inferred from homology"/>
<dbReference type="InterPro" id="IPR006483">
    <property type="entry name" value="CRISPR-assoc_Cas3_HD"/>
</dbReference>
<name>A0ABW1BJD9_9ACTN</name>
<dbReference type="SMART" id="SM00487">
    <property type="entry name" value="DEXDc"/>
    <property type="match status" value="1"/>
</dbReference>
<accession>A0ABW1BJD9</accession>
<dbReference type="InterPro" id="IPR027417">
    <property type="entry name" value="P-loop_NTPase"/>
</dbReference>
<comment type="similarity">
    <text evidence="2">In the central section; belongs to the CRISPR-associated helicase Cas3 family.</text>
</comment>
<dbReference type="Proteomes" id="UP001596112">
    <property type="component" value="Unassembled WGS sequence"/>
</dbReference>
<evidence type="ECO:0000256" key="7">
    <source>
        <dbReference type="ARBA" id="ARBA00022806"/>
    </source>
</evidence>
<evidence type="ECO:0000313" key="11">
    <source>
        <dbReference type="EMBL" id="MFC5813079.1"/>
    </source>
</evidence>
<dbReference type="InterPro" id="IPR050547">
    <property type="entry name" value="DEAD_box_RNA_helicases"/>
</dbReference>
<evidence type="ECO:0000256" key="1">
    <source>
        <dbReference type="ARBA" id="ARBA00006847"/>
    </source>
</evidence>
<dbReference type="PROSITE" id="PS51643">
    <property type="entry name" value="HD_CAS3"/>
    <property type="match status" value="1"/>
</dbReference>
<dbReference type="CDD" id="cd09641">
    <property type="entry name" value="Cas3''_I"/>
    <property type="match status" value="1"/>
</dbReference>
<dbReference type="Pfam" id="PF18019">
    <property type="entry name" value="Cas3_HD"/>
    <property type="match status" value="1"/>
</dbReference>
<dbReference type="PANTHER" id="PTHR47963">
    <property type="entry name" value="DEAD-BOX ATP-DEPENDENT RNA HELICASE 47, MITOCHONDRIAL"/>
    <property type="match status" value="1"/>
</dbReference>
<dbReference type="InterPro" id="IPR006474">
    <property type="entry name" value="Helicase_Cas3_CRISPR-ass_core"/>
</dbReference>
<evidence type="ECO:0000259" key="10">
    <source>
        <dbReference type="PROSITE" id="PS51643"/>
    </source>
</evidence>
<comment type="caution">
    <text evidence="11">The sequence shown here is derived from an EMBL/GenBank/DDBJ whole genome shotgun (WGS) entry which is preliminary data.</text>
</comment>
<keyword evidence="12" id="KW-1185">Reference proteome</keyword>
<feature type="domain" description="HD Cas3-type" evidence="10">
    <location>
        <begin position="1"/>
        <end position="198"/>
    </location>
</feature>
<keyword evidence="5" id="KW-0547">Nucleotide-binding</keyword>
<dbReference type="InterPro" id="IPR054712">
    <property type="entry name" value="Cas3-like_dom"/>
</dbReference>
<protein>
    <submittedName>
        <fullName evidence="11">CRISPR-associated helicase Cas3</fullName>
    </submittedName>
</protein>
<evidence type="ECO:0000313" key="12">
    <source>
        <dbReference type="Proteomes" id="UP001596112"/>
    </source>
</evidence>
<dbReference type="CDD" id="cd17930">
    <property type="entry name" value="DEXHc_cas3"/>
    <property type="match status" value="1"/>
</dbReference>
<sequence length="928" mass="99459">MEDSAAVAGLLWDRWLSANVRALVSGVLPDGEADGRRLAVWLAGVHDIGKATPAFACQVDQLADVMRGLGLEMRTRRQFGPDRRLAPHGLAGQVLLGQWLEERRGWTGRQSGQFAVVVGGHHGVPPDHGQLKALQDRPHLLRTPGPSRGLWQRVQEELLEACAEEFGVAGRLGVWRAVKLPQPVQVLLSALVIVADWIASNPDLFPYFPQAAGRTSAERVAAAWRGLDLPEPWRAQLPPEDVGELFGGRFGLPPGAVVRPVQEAAVRLARGMSAPGLLVIEAPMGEGKTEAALAAAEVFAARSGAGGVFFALPTMATGNAMFPRLLDWLKRLPAGGGTRISALLAHSKAALNEAYADLMRGSAQRITAVAVDEEERVWRPREDRRAAPAEVVAHAWLRGRKKAMLSSFVVGTVDQLLFAGLKSRHLALRHLAVAGKVVVIDEAHAYDTYMSAYLDRVLSWLGAYRVPVVVLSATLPAGRRRQMAEAYAGAEGGAAGEGFDVVGRSDAYPLLTAVAPGGTAVVESPRAAARGVEVCLERLDDDFGVLAGRLAVELAGGGCALVVRNTVRRVLETARVLRERFGEDAVTVAHSCFIDVDRAANDAALLARFGPPGKSEGRPAGPHIVVASQVAEQSLDVDFDLLVSDLCPVDLLLQRMGRLHRHTRGTGQAERPARLRAARCLVTGVDWTGQVPLPVRGSVAVYGAHGLLRSAAVLLEHLDGRPVRLPQDISPLVQAAYGDGPVGPAGWAEAMGQALRRHEEHRKDQAERAGVFRLDAVGRPGRALIGWVAAGAGDADDTRTGRAQVRDSRESLEVVVVQRRPDGSLATVDWIAPGKAGLELPMDRPPSPRAARTAASCGLRLPSQFSSAEVMDRAIAELEELYVPAWQVKESHWLAGQLILALDADCQTRLAGFRLRYSPLDGLEVTRA</sequence>
<dbReference type="EMBL" id="JBHSNZ010000051">
    <property type="protein sequence ID" value="MFC5813079.1"/>
    <property type="molecule type" value="Genomic_DNA"/>
</dbReference>
<dbReference type="SUPFAM" id="SSF52540">
    <property type="entry name" value="P-loop containing nucleoside triphosphate hydrolases"/>
    <property type="match status" value="1"/>
</dbReference>
<evidence type="ECO:0000256" key="9">
    <source>
        <dbReference type="ARBA" id="ARBA00023118"/>
    </source>
</evidence>
<dbReference type="Gene3D" id="1.10.3210.30">
    <property type="match status" value="1"/>
</dbReference>
<keyword evidence="8" id="KW-0067">ATP-binding</keyword>
<evidence type="ECO:0000256" key="3">
    <source>
        <dbReference type="ARBA" id="ARBA00022722"/>
    </source>
</evidence>
<keyword evidence="7" id="KW-0347">Helicase</keyword>
<keyword evidence="3" id="KW-0540">Nuclease</keyword>
<dbReference type="Pfam" id="PF18395">
    <property type="entry name" value="Cas3_C"/>
    <property type="match status" value="1"/>
</dbReference>
<dbReference type="Gene3D" id="3.40.50.300">
    <property type="entry name" value="P-loop containing nucleotide triphosphate hydrolases"/>
    <property type="match status" value="2"/>
</dbReference>
<evidence type="ECO:0000256" key="5">
    <source>
        <dbReference type="ARBA" id="ARBA00022741"/>
    </source>
</evidence>
<dbReference type="InterPro" id="IPR038257">
    <property type="entry name" value="CRISPR-assoc_Cas3_HD_sf"/>
</dbReference>
<dbReference type="PANTHER" id="PTHR47963:SF9">
    <property type="entry name" value="CRISPR-ASSOCIATED ENDONUCLEASE_HELICASE CAS3"/>
    <property type="match status" value="1"/>
</dbReference>
<dbReference type="RefSeq" id="WP_272172873.1">
    <property type="nucleotide sequence ID" value="NZ_JAQOSL010000069.1"/>
</dbReference>
<dbReference type="InterPro" id="IPR014001">
    <property type="entry name" value="Helicase_ATP-bd"/>
</dbReference>
<dbReference type="NCBIfam" id="TIGR01587">
    <property type="entry name" value="cas3_core"/>
    <property type="match status" value="1"/>
</dbReference>